<comment type="caution">
    <text evidence="2">The sequence shown here is derived from an EMBL/GenBank/DDBJ whole genome shotgun (WGS) entry which is preliminary data.</text>
</comment>
<protein>
    <submittedName>
        <fullName evidence="2">Uncharacterized protein</fullName>
    </submittedName>
</protein>
<dbReference type="Proteomes" id="UP000582016">
    <property type="component" value="Unassembled WGS sequence"/>
</dbReference>
<gene>
    <name evidence="2" type="ORF">FPHYL_1069</name>
</gene>
<dbReference type="OrthoDB" id="5043178at2759"/>
<proteinExistence type="predicted"/>
<feature type="compositionally biased region" description="Polar residues" evidence="1">
    <location>
        <begin position="52"/>
        <end position="66"/>
    </location>
</feature>
<dbReference type="AlphaFoldDB" id="A0A8H5KC82"/>
<accession>A0A8H5KC82</accession>
<sequence length="257" mass="28643">MAQSKLGPEVGYFNNVLISDIQDLCEFGRRLCLSVNWSGNWDVDRGNENPPAKQSGTITKPSSTRQGVEHASPIAYSHIAPGPGDYTRSMAELGIVPSRRYKIFDSKKEAIKIPASHVLKHPAFEEHFNRASRSRTRHLETGRCSCIIDIVTVFLRDGRFYNLHTGQCRCICKSTNFLTRAVAIYDFAIEFELHALAELVADDIPKFAERMKPTDVLCLKLMYGAPVTQEAPGTSSASQLSNHESLRQELARLVMSG</sequence>
<evidence type="ECO:0000313" key="2">
    <source>
        <dbReference type="EMBL" id="KAF5570643.1"/>
    </source>
</evidence>
<name>A0A8H5KC82_9HYPO</name>
<keyword evidence="3" id="KW-1185">Reference proteome</keyword>
<organism evidence="2 3">
    <name type="scientific">Fusarium phyllophilum</name>
    <dbReference type="NCBI Taxonomy" id="47803"/>
    <lineage>
        <taxon>Eukaryota</taxon>
        <taxon>Fungi</taxon>
        <taxon>Dikarya</taxon>
        <taxon>Ascomycota</taxon>
        <taxon>Pezizomycotina</taxon>
        <taxon>Sordariomycetes</taxon>
        <taxon>Hypocreomycetidae</taxon>
        <taxon>Hypocreales</taxon>
        <taxon>Nectriaceae</taxon>
        <taxon>Fusarium</taxon>
        <taxon>Fusarium fujikuroi species complex</taxon>
    </lineage>
</organism>
<reference evidence="2 3" key="1">
    <citation type="submission" date="2020-05" db="EMBL/GenBank/DDBJ databases">
        <title>Identification and distribution of gene clusters putatively required for synthesis of sphingolipid metabolism inhibitors in phylogenetically diverse species of the filamentous fungus Fusarium.</title>
        <authorList>
            <person name="Kim H.-S."/>
            <person name="Busman M."/>
            <person name="Brown D.W."/>
            <person name="Divon H."/>
            <person name="Uhlig S."/>
            <person name="Proctor R.H."/>
        </authorList>
    </citation>
    <scope>NUCLEOTIDE SEQUENCE [LARGE SCALE GENOMIC DNA]</scope>
    <source>
        <strain evidence="2 3">NRRL 13617</strain>
    </source>
</reference>
<evidence type="ECO:0000313" key="3">
    <source>
        <dbReference type="Proteomes" id="UP000582016"/>
    </source>
</evidence>
<evidence type="ECO:0000256" key="1">
    <source>
        <dbReference type="SAM" id="MobiDB-lite"/>
    </source>
</evidence>
<dbReference type="EMBL" id="JAAOAQ010000033">
    <property type="protein sequence ID" value="KAF5570643.1"/>
    <property type="molecule type" value="Genomic_DNA"/>
</dbReference>
<feature type="region of interest" description="Disordered" evidence="1">
    <location>
        <begin position="43"/>
        <end position="67"/>
    </location>
</feature>